<dbReference type="OrthoDB" id="9812358at2"/>
<evidence type="ECO:0000313" key="2">
    <source>
        <dbReference type="EMBL" id="RPJ67150.1"/>
    </source>
</evidence>
<dbReference type="InterPro" id="IPR043128">
    <property type="entry name" value="Rev_trsase/Diguanyl_cyclase"/>
</dbReference>
<dbReference type="InterPro" id="IPR029787">
    <property type="entry name" value="Nucleotide_cyclase"/>
</dbReference>
<dbReference type="SMART" id="SM00065">
    <property type="entry name" value="GAF"/>
    <property type="match status" value="1"/>
</dbReference>
<sequence>MIVLTPSFHPNEEERLRTLQSLNLLQTLPEERFDRITHLARNLFNVPIALISLVYEDKQCFKSKVGLEASETAREVSFCAHAILQHDIFVIEDALKDDRFADNPLVTDDPQIRFYAGAPLIHPNGLPLGTLCLIDQQPRTLSQDEKHLLTDLKRCIELELVNQEQVSVDSETQLSDKQGFCLLGQYSLDFCRQHNLDASLAFLFVDGLLSLRTNETLYAHVLLLIKEHFLSLFRSSDLVGRCDPTSFVALLSNVPLHDTEAMLAKVIERINGALDDVETPLPVTLKASIVASAADDCVEDLIYRAFTKLNDQL</sequence>
<dbReference type="InterPro" id="IPR003018">
    <property type="entry name" value="GAF"/>
</dbReference>
<dbReference type="SUPFAM" id="SSF55073">
    <property type="entry name" value="Nucleotide cyclase"/>
    <property type="match status" value="1"/>
</dbReference>
<dbReference type="PANTHER" id="PTHR43102:SF2">
    <property type="entry name" value="GAF DOMAIN-CONTAINING PROTEIN"/>
    <property type="match status" value="1"/>
</dbReference>
<dbReference type="Pfam" id="PF01590">
    <property type="entry name" value="GAF"/>
    <property type="match status" value="1"/>
</dbReference>
<accession>A0A3N5Y1R1</accession>
<evidence type="ECO:0000259" key="1">
    <source>
        <dbReference type="SMART" id="SM00065"/>
    </source>
</evidence>
<comment type="caution">
    <text evidence="2">The sequence shown here is derived from an EMBL/GenBank/DDBJ whole genome shotgun (WGS) entry which is preliminary data.</text>
</comment>
<name>A0A3N5Y1R1_9ALTE</name>
<dbReference type="PANTHER" id="PTHR43102">
    <property type="entry name" value="SLR1143 PROTEIN"/>
    <property type="match status" value="1"/>
</dbReference>
<dbReference type="SUPFAM" id="SSF55781">
    <property type="entry name" value="GAF domain-like"/>
    <property type="match status" value="1"/>
</dbReference>
<dbReference type="EMBL" id="RPOK01000002">
    <property type="protein sequence ID" value="RPJ67150.1"/>
    <property type="molecule type" value="Genomic_DNA"/>
</dbReference>
<dbReference type="Gene3D" id="3.30.70.270">
    <property type="match status" value="1"/>
</dbReference>
<dbReference type="Proteomes" id="UP000275281">
    <property type="component" value="Unassembled WGS sequence"/>
</dbReference>
<organism evidence="2 3">
    <name type="scientific">Alteromonas sediminis</name>
    <dbReference type="NCBI Taxonomy" id="2259342"/>
    <lineage>
        <taxon>Bacteria</taxon>
        <taxon>Pseudomonadati</taxon>
        <taxon>Pseudomonadota</taxon>
        <taxon>Gammaproteobacteria</taxon>
        <taxon>Alteromonadales</taxon>
        <taxon>Alteromonadaceae</taxon>
        <taxon>Alteromonas/Salinimonas group</taxon>
        <taxon>Alteromonas</taxon>
    </lineage>
</organism>
<proteinExistence type="predicted"/>
<evidence type="ECO:0000313" key="3">
    <source>
        <dbReference type="Proteomes" id="UP000275281"/>
    </source>
</evidence>
<dbReference type="Gene3D" id="3.30.450.40">
    <property type="match status" value="1"/>
</dbReference>
<protein>
    <submittedName>
        <fullName evidence="2">GAF domain-containing protein</fullName>
    </submittedName>
</protein>
<gene>
    <name evidence="2" type="ORF">DRW07_06310</name>
</gene>
<dbReference type="AlphaFoldDB" id="A0A3N5Y1R1"/>
<keyword evidence="3" id="KW-1185">Reference proteome</keyword>
<feature type="domain" description="GAF" evidence="1">
    <location>
        <begin position="28"/>
        <end position="170"/>
    </location>
</feature>
<dbReference type="InterPro" id="IPR029016">
    <property type="entry name" value="GAF-like_dom_sf"/>
</dbReference>
<reference evidence="2 3" key="1">
    <citation type="submission" date="2018-11" db="EMBL/GenBank/DDBJ databases">
        <authorList>
            <person name="Ye M.-Q."/>
            <person name="Du Z.-J."/>
        </authorList>
    </citation>
    <scope>NUCLEOTIDE SEQUENCE [LARGE SCALE GENOMIC DNA]</scope>
    <source>
        <strain evidence="2 3">U0105</strain>
    </source>
</reference>